<protein>
    <submittedName>
        <fullName evidence="2">Sugar phosphate isomerase/epimerase</fullName>
    </submittedName>
</protein>
<evidence type="ECO:0000313" key="2">
    <source>
        <dbReference type="EMBL" id="WTU78245.1"/>
    </source>
</evidence>
<dbReference type="SUPFAM" id="SSF51658">
    <property type="entry name" value="Xylose isomerase-like"/>
    <property type="match status" value="1"/>
</dbReference>
<proteinExistence type="predicted"/>
<dbReference type="Gene3D" id="3.20.20.150">
    <property type="entry name" value="Divalent-metal-dependent TIM barrel enzymes"/>
    <property type="match status" value="1"/>
</dbReference>
<reference evidence="2" key="1">
    <citation type="submission" date="2022-10" db="EMBL/GenBank/DDBJ databases">
        <title>The complete genomes of actinobacterial strains from the NBC collection.</title>
        <authorList>
            <person name="Joergensen T.S."/>
            <person name="Alvarez Arevalo M."/>
            <person name="Sterndorff E.B."/>
            <person name="Faurdal D."/>
            <person name="Vuksanovic O."/>
            <person name="Mourched A.-S."/>
            <person name="Charusanti P."/>
            <person name="Shaw S."/>
            <person name="Blin K."/>
            <person name="Weber T."/>
        </authorList>
    </citation>
    <scope>NUCLEOTIDE SEQUENCE</scope>
    <source>
        <strain evidence="2">NBC_00049</strain>
    </source>
</reference>
<dbReference type="PANTHER" id="PTHR12110:SF52">
    <property type="entry name" value="XYLOSE ISOMERASE"/>
    <property type="match status" value="1"/>
</dbReference>
<dbReference type="InterPro" id="IPR013022">
    <property type="entry name" value="Xyl_isomerase-like_TIM-brl"/>
</dbReference>
<feature type="domain" description="Xylose isomerase-like TIM barrel" evidence="1">
    <location>
        <begin position="31"/>
        <end position="269"/>
    </location>
</feature>
<dbReference type="AlphaFoldDB" id="A0AAU2K0Z7"/>
<dbReference type="PANTHER" id="PTHR12110">
    <property type="entry name" value="HYDROXYPYRUVATE ISOMERASE"/>
    <property type="match status" value="1"/>
</dbReference>
<keyword evidence="2" id="KW-0413">Isomerase</keyword>
<dbReference type="Pfam" id="PF01261">
    <property type="entry name" value="AP_endonuc_2"/>
    <property type="match status" value="1"/>
</dbReference>
<dbReference type="EMBL" id="CP108264">
    <property type="protein sequence ID" value="WTU78245.1"/>
    <property type="molecule type" value="Genomic_DNA"/>
</dbReference>
<dbReference type="InterPro" id="IPR036237">
    <property type="entry name" value="Xyl_isomerase-like_sf"/>
</dbReference>
<gene>
    <name evidence="2" type="ORF">OG327_35845</name>
</gene>
<sequence length="279" mass="29903">MTPSSAPARFSLNQETIRQWSLPRLVAGCTAAGVGAVGLWRDPVREFGVREAAKLVAGAGLRVSSLCRGGFFTAADPVGRSAALDDNRRAVEEAAELNADTLVLVSGGLPPGDRDLAGARGRIADILSELAPWAATHGVRLGIEPLHPMYAADRCVVSSLGQALDLAEQFPAQEVGVVVDSYHLWWDERLPADLVRAGEGERIVSVQVADWVTPLPEGVLLGRGQLGDGSIDLRAFRELTDAAGYLGPVEVEIFNPALWARDGTEVLREVIDRYRRHVA</sequence>
<evidence type="ECO:0000259" key="1">
    <source>
        <dbReference type="Pfam" id="PF01261"/>
    </source>
</evidence>
<dbReference type="GO" id="GO:0016853">
    <property type="term" value="F:isomerase activity"/>
    <property type="evidence" value="ECO:0007669"/>
    <property type="project" value="UniProtKB-KW"/>
</dbReference>
<accession>A0AAU2K0Z7</accession>
<name>A0AAU2K0Z7_9ACTN</name>
<organism evidence="2">
    <name type="scientific">Streptomyces sp. NBC_00049</name>
    <dbReference type="NCBI Taxonomy" id="2903617"/>
    <lineage>
        <taxon>Bacteria</taxon>
        <taxon>Bacillati</taxon>
        <taxon>Actinomycetota</taxon>
        <taxon>Actinomycetes</taxon>
        <taxon>Kitasatosporales</taxon>
        <taxon>Streptomycetaceae</taxon>
        <taxon>Streptomyces</taxon>
    </lineage>
</organism>
<dbReference type="InterPro" id="IPR050312">
    <property type="entry name" value="IolE/XylAMocC-like"/>
</dbReference>